<dbReference type="EMBL" id="LVYU01000057">
    <property type="protein sequence ID" value="KZB02330.1"/>
    <property type="molecule type" value="Genomic_DNA"/>
</dbReference>
<dbReference type="AlphaFoldDB" id="A0A154IQT0"/>
<reference evidence="2" key="1">
    <citation type="submission" date="2016-03" db="EMBL/GenBank/DDBJ databases">
        <title>Microsymbionts genomes from the relict species Vavilovia formosa.</title>
        <authorList>
            <person name="Chirak E."/>
            <person name="Kimeklis A."/>
            <person name="Kopat V."/>
            <person name="Andronov E."/>
        </authorList>
    </citation>
    <scope>NUCLEOTIDE SEQUENCE [LARGE SCALE GENOMIC DNA]</scope>
    <source>
        <strain evidence="2">Vaf12</strain>
    </source>
</reference>
<protein>
    <submittedName>
        <fullName evidence="2">Uncharacterized protein</fullName>
    </submittedName>
</protein>
<gene>
    <name evidence="2" type="ORF">A4A59_10225</name>
</gene>
<accession>A0A154IQT0</accession>
<feature type="region of interest" description="Disordered" evidence="1">
    <location>
        <begin position="27"/>
        <end position="49"/>
    </location>
</feature>
<proteinExistence type="predicted"/>
<name>A0A154IQT0_RHILE</name>
<comment type="caution">
    <text evidence="2">The sequence shown here is derived from an EMBL/GenBank/DDBJ whole genome shotgun (WGS) entry which is preliminary data.</text>
</comment>
<evidence type="ECO:0000256" key="1">
    <source>
        <dbReference type="SAM" id="MobiDB-lite"/>
    </source>
</evidence>
<organism evidence="2">
    <name type="scientific">Rhizobium leguminosarum</name>
    <dbReference type="NCBI Taxonomy" id="384"/>
    <lineage>
        <taxon>Bacteria</taxon>
        <taxon>Pseudomonadati</taxon>
        <taxon>Pseudomonadota</taxon>
        <taxon>Alphaproteobacteria</taxon>
        <taxon>Hyphomicrobiales</taxon>
        <taxon>Rhizobiaceae</taxon>
        <taxon>Rhizobium/Agrobacterium group</taxon>
        <taxon>Rhizobium</taxon>
    </lineage>
</organism>
<evidence type="ECO:0000313" key="2">
    <source>
        <dbReference type="EMBL" id="KZB02330.1"/>
    </source>
</evidence>
<dbReference type="RefSeq" id="WP_062940517.1">
    <property type="nucleotide sequence ID" value="NZ_CP171846.1"/>
</dbReference>
<sequence>MNTIRWKEFCDMMQSLAAPLLRRWNPSAIKRQDESGNMSTRAGKQKGRSTLAGSALILSDNEQFDDVDTARIHFSGRTGIWTLSAGVSRGGFAVPHDN</sequence>